<feature type="domain" description="HTH cro/C1-type" evidence="1">
    <location>
        <begin position="25"/>
        <end position="79"/>
    </location>
</feature>
<name>A0ABT2PTV6_9MOLU</name>
<dbReference type="PROSITE" id="PS50943">
    <property type="entry name" value="HTH_CROC1"/>
    <property type="match status" value="1"/>
</dbReference>
<reference evidence="3" key="1">
    <citation type="submission" date="2023-07" db="EMBL/GenBank/DDBJ databases">
        <title>Novel Mycoplasma species identified in domestic and wild animals.</title>
        <authorList>
            <person name="Volokhov D.V."/>
            <person name="Furtak V.A."/>
            <person name="Zagorodnyaya T.A."/>
        </authorList>
    </citation>
    <scope>NUCLEOTIDE SEQUENCE [LARGE SCALE GENOMIC DNA]</scope>
    <source>
        <strain evidence="3">92-19</strain>
    </source>
</reference>
<dbReference type="InterPro" id="IPR010982">
    <property type="entry name" value="Lambda_DNA-bd_dom_sf"/>
</dbReference>
<evidence type="ECO:0000313" key="3">
    <source>
        <dbReference type="Proteomes" id="UP001209076"/>
    </source>
</evidence>
<proteinExistence type="predicted"/>
<comment type="caution">
    <text evidence="2">The sequence shown here is derived from an EMBL/GenBank/DDBJ whole genome shotgun (WGS) entry which is preliminary data.</text>
</comment>
<dbReference type="Pfam" id="PF01381">
    <property type="entry name" value="HTH_3"/>
    <property type="match status" value="1"/>
</dbReference>
<evidence type="ECO:0000313" key="2">
    <source>
        <dbReference type="EMBL" id="MCU0104376.1"/>
    </source>
</evidence>
<dbReference type="SUPFAM" id="SSF47413">
    <property type="entry name" value="lambda repressor-like DNA-binding domains"/>
    <property type="match status" value="1"/>
</dbReference>
<protein>
    <submittedName>
        <fullName evidence="2">Helix-turn-helix domain-containing protein</fullName>
    </submittedName>
</protein>
<gene>
    <name evidence="2" type="ORF">N7603_01745</name>
</gene>
<dbReference type="CDD" id="cd00093">
    <property type="entry name" value="HTH_XRE"/>
    <property type="match status" value="1"/>
</dbReference>
<dbReference type="Proteomes" id="UP001209076">
    <property type="component" value="Unassembled WGS sequence"/>
</dbReference>
<sequence length="405" mass="48104">MKLLEKANKKLFKDEEPNIKIGATLKLARKEQNKTLLDVSQAAGVSQSFISKLENDQIKANLNHIKGILEDLNIEETIFQVSQDMNRWYEDLLDYYLDLGDGNLNFKDVTEYRDDFQSKIIELAVDIKKRLYGNSEKNITLLITSIDTMKPIEVAIFLLIVSEYYIQIHEYFKAADLLNIIYKKEFVHVKIDLWLYELMFKLALCSKNEHYVTKIFLKLQEMYIFFNLYGKSTEKRMEYIKHCAYIKDENFFKHVLSFDASKEHQSLQMMNWFFNDKTFKLNHYMEQFKPDIPPLVHALYCHKVNKTEQLETLLSILDSHDYDSPVETFYKQFLCATYVDKCPETYLKSVLGNKSDFYYNTPVIELASTHYIEHLTHAHRYKECTQVMKMVSNRLQEIQRNLEIF</sequence>
<keyword evidence="3" id="KW-1185">Reference proteome</keyword>
<accession>A0ABT2PTV6</accession>
<dbReference type="Gene3D" id="1.10.260.40">
    <property type="entry name" value="lambda repressor-like DNA-binding domains"/>
    <property type="match status" value="1"/>
</dbReference>
<dbReference type="InterPro" id="IPR001387">
    <property type="entry name" value="Cro/C1-type_HTH"/>
</dbReference>
<organism evidence="2 3">
    <name type="scientific">Paracholeplasma vituli</name>
    <dbReference type="NCBI Taxonomy" id="69473"/>
    <lineage>
        <taxon>Bacteria</taxon>
        <taxon>Bacillati</taxon>
        <taxon>Mycoplasmatota</taxon>
        <taxon>Mollicutes</taxon>
        <taxon>Acholeplasmatales</taxon>
        <taxon>Acholeplasmataceae</taxon>
        <taxon>Paracholeplasma</taxon>
    </lineage>
</organism>
<dbReference type="RefSeq" id="WP_262095601.1">
    <property type="nucleotide sequence ID" value="NZ_JAOEGN010000002.1"/>
</dbReference>
<dbReference type="EMBL" id="JAOEGN010000002">
    <property type="protein sequence ID" value="MCU0104376.1"/>
    <property type="molecule type" value="Genomic_DNA"/>
</dbReference>
<evidence type="ECO:0000259" key="1">
    <source>
        <dbReference type="PROSITE" id="PS50943"/>
    </source>
</evidence>
<dbReference type="SMART" id="SM00530">
    <property type="entry name" value="HTH_XRE"/>
    <property type="match status" value="1"/>
</dbReference>